<dbReference type="Proteomes" id="UP001199355">
    <property type="component" value="Unassembled WGS sequence"/>
</dbReference>
<evidence type="ECO:0000256" key="8">
    <source>
        <dbReference type="HAMAP-Rule" id="MF_01416"/>
    </source>
</evidence>
<name>A0AAE3DP88_9FIRM</name>
<evidence type="ECO:0000313" key="10">
    <source>
        <dbReference type="Proteomes" id="UP001199355"/>
    </source>
</evidence>
<organism evidence="9 10">
    <name type="scientific">Gallintestinimicrobium propionicum</name>
    <dbReference type="NCBI Taxonomy" id="2981770"/>
    <lineage>
        <taxon>Bacteria</taxon>
        <taxon>Bacillati</taxon>
        <taxon>Bacillota</taxon>
        <taxon>Clostridia</taxon>
        <taxon>Lachnospirales</taxon>
        <taxon>Lachnospiraceae</taxon>
        <taxon>Gallintestinimicrobium</taxon>
    </lineage>
</organism>
<dbReference type="Pfam" id="PF00213">
    <property type="entry name" value="OSCP"/>
    <property type="match status" value="1"/>
</dbReference>
<dbReference type="HAMAP" id="MF_01416">
    <property type="entry name" value="ATP_synth_delta_bact"/>
    <property type="match status" value="1"/>
</dbReference>
<dbReference type="PROSITE" id="PS00389">
    <property type="entry name" value="ATPASE_DELTA"/>
    <property type="match status" value="1"/>
</dbReference>
<evidence type="ECO:0000256" key="5">
    <source>
        <dbReference type="ARBA" id="ARBA00023136"/>
    </source>
</evidence>
<dbReference type="RefSeq" id="WP_021914098.1">
    <property type="nucleotide sequence ID" value="NZ_JAJEQF010000050.1"/>
</dbReference>
<evidence type="ECO:0000256" key="1">
    <source>
        <dbReference type="ARBA" id="ARBA00004370"/>
    </source>
</evidence>
<comment type="function">
    <text evidence="8">F(1)F(0) ATP synthase produces ATP from ADP in the presence of a proton or sodium gradient. F-type ATPases consist of two structural domains, F(1) containing the extramembraneous catalytic core and F(0) containing the membrane proton channel, linked together by a central stalk and a peripheral stalk. During catalysis, ATP synthesis in the catalytic domain of F(1) is coupled via a rotary mechanism of the central stalk subunits to proton translocation.</text>
</comment>
<evidence type="ECO:0000256" key="4">
    <source>
        <dbReference type="ARBA" id="ARBA00023065"/>
    </source>
</evidence>
<dbReference type="InterPro" id="IPR020781">
    <property type="entry name" value="ATPase_OSCP/d_CS"/>
</dbReference>
<dbReference type="GO" id="GO:0005886">
    <property type="term" value="C:plasma membrane"/>
    <property type="evidence" value="ECO:0007669"/>
    <property type="project" value="UniProtKB-SubCell"/>
</dbReference>
<evidence type="ECO:0000256" key="2">
    <source>
        <dbReference type="ARBA" id="ARBA00022448"/>
    </source>
</evidence>
<dbReference type="InterPro" id="IPR026015">
    <property type="entry name" value="ATP_synth_OSCP/delta_N_sf"/>
</dbReference>
<dbReference type="PRINTS" id="PR00125">
    <property type="entry name" value="ATPASEDELTA"/>
</dbReference>
<dbReference type="EMBL" id="JAJEQF010000050">
    <property type="protein sequence ID" value="MCC2168886.1"/>
    <property type="molecule type" value="Genomic_DNA"/>
</dbReference>
<dbReference type="Gene3D" id="1.10.520.20">
    <property type="entry name" value="N-terminal domain of the delta subunit of the F1F0-ATP synthase"/>
    <property type="match status" value="1"/>
</dbReference>
<comment type="similarity">
    <text evidence="8">Belongs to the ATPase delta chain family.</text>
</comment>
<evidence type="ECO:0000256" key="6">
    <source>
        <dbReference type="ARBA" id="ARBA00023196"/>
    </source>
</evidence>
<proteinExistence type="inferred from homology"/>
<dbReference type="InterPro" id="IPR000711">
    <property type="entry name" value="ATPase_OSCP/dsu"/>
</dbReference>
<dbReference type="PANTHER" id="PTHR11910">
    <property type="entry name" value="ATP SYNTHASE DELTA CHAIN"/>
    <property type="match status" value="1"/>
</dbReference>
<keyword evidence="3 8" id="KW-0375">Hydrogen ion transport</keyword>
<dbReference type="GO" id="GO:0045259">
    <property type="term" value="C:proton-transporting ATP synthase complex"/>
    <property type="evidence" value="ECO:0007669"/>
    <property type="project" value="UniProtKB-KW"/>
</dbReference>
<comment type="subcellular location">
    <subcellularLocation>
        <location evidence="8">Cell membrane</location>
        <topology evidence="8">Peripheral membrane protein</topology>
    </subcellularLocation>
    <subcellularLocation>
        <location evidence="1">Membrane</location>
    </subcellularLocation>
</comment>
<keyword evidence="10" id="KW-1185">Reference proteome</keyword>
<protein>
    <recommendedName>
        <fullName evidence="8">ATP synthase subunit delta</fullName>
    </recommendedName>
    <alternativeName>
        <fullName evidence="8">ATP synthase F(1) sector subunit delta</fullName>
    </alternativeName>
    <alternativeName>
        <fullName evidence="8">F-type ATPase subunit delta</fullName>
        <shortName evidence="8">F-ATPase subunit delta</shortName>
    </alternativeName>
</protein>
<dbReference type="SUPFAM" id="SSF47928">
    <property type="entry name" value="N-terminal domain of the delta subunit of the F1F0-ATP synthase"/>
    <property type="match status" value="1"/>
</dbReference>
<keyword evidence="6 8" id="KW-0139">CF(1)</keyword>
<keyword evidence="4 8" id="KW-0406">Ion transport</keyword>
<keyword evidence="7 8" id="KW-0066">ATP synthesis</keyword>
<dbReference type="GO" id="GO:0046933">
    <property type="term" value="F:proton-transporting ATP synthase activity, rotational mechanism"/>
    <property type="evidence" value="ECO:0007669"/>
    <property type="project" value="UniProtKB-UniRule"/>
</dbReference>
<gene>
    <name evidence="8 9" type="primary">atpH</name>
    <name evidence="9" type="ORF">LKD45_14535</name>
</gene>
<dbReference type="NCBIfam" id="TIGR01145">
    <property type="entry name" value="ATP_synt_delta"/>
    <property type="match status" value="1"/>
</dbReference>
<evidence type="ECO:0000256" key="3">
    <source>
        <dbReference type="ARBA" id="ARBA00022781"/>
    </source>
</evidence>
<comment type="function">
    <text evidence="8">This protein is part of the stalk that links CF(0) to CF(1). It either transmits conformational changes from CF(0) to CF(1) or is implicated in proton conduction.</text>
</comment>
<evidence type="ECO:0000313" key="9">
    <source>
        <dbReference type="EMBL" id="MCC2168886.1"/>
    </source>
</evidence>
<accession>A0AAE3DP88</accession>
<dbReference type="AlphaFoldDB" id="A0AAE3DP88"/>
<keyword evidence="8" id="KW-1003">Cell membrane</keyword>
<reference evidence="9 10" key="1">
    <citation type="submission" date="2021-10" db="EMBL/GenBank/DDBJ databases">
        <title>Anaerobic single-cell dispensing facilitates the cultivation of human gut bacteria.</title>
        <authorList>
            <person name="Afrizal A."/>
        </authorList>
    </citation>
    <scope>NUCLEOTIDE SEQUENCE [LARGE SCALE GENOMIC DNA]</scope>
    <source>
        <strain evidence="9 10">CLA-AA-H244</strain>
    </source>
</reference>
<sequence>MAKLVSQVYAEALFGLGVENGLLDTLLEELNGMCEILGKNPQFVTLLGHPELDQKEKTAVFDRVFDGKISKELNGFCHLLLEKGRFGELFAIREDYERRCLAYHKIGVVYVTSAEELSDTQKENIRQKLLATTDFVSLQIHYQVDAALIGGLKIQIGDRVVDSSIQNRLKRMKDSLMRVSLS</sequence>
<keyword evidence="2 8" id="KW-0813">Transport</keyword>
<evidence type="ECO:0000256" key="7">
    <source>
        <dbReference type="ARBA" id="ARBA00023310"/>
    </source>
</evidence>
<keyword evidence="5 8" id="KW-0472">Membrane</keyword>
<comment type="caution">
    <text evidence="9">The sequence shown here is derived from an EMBL/GenBank/DDBJ whole genome shotgun (WGS) entry which is preliminary data.</text>
</comment>